<evidence type="ECO:0000313" key="14">
    <source>
        <dbReference type="EMBL" id="SPD21395.1"/>
    </source>
</evidence>
<evidence type="ECO:0000256" key="4">
    <source>
        <dbReference type="ARBA" id="ARBA00022538"/>
    </source>
</evidence>
<accession>A0A2N9IAT6</accession>
<protein>
    <recommendedName>
        <fullName evidence="13">Sodium/calcium exchanger membrane region domain-containing protein</fullName>
    </recommendedName>
</protein>
<keyword evidence="10" id="KW-0406">Ion transport</keyword>
<evidence type="ECO:0000256" key="3">
    <source>
        <dbReference type="ARBA" id="ARBA00022449"/>
    </source>
</evidence>
<feature type="transmembrane region" description="Helical" evidence="12">
    <location>
        <begin position="516"/>
        <end position="538"/>
    </location>
</feature>
<feature type="transmembrane region" description="Helical" evidence="12">
    <location>
        <begin position="278"/>
        <end position="300"/>
    </location>
</feature>
<dbReference type="PANTHER" id="PTHR12266:SF0">
    <property type="entry name" value="MITOCHONDRIAL SODIUM_CALCIUM EXCHANGER PROTEIN"/>
    <property type="match status" value="1"/>
</dbReference>
<keyword evidence="6" id="KW-0630">Potassium</keyword>
<feature type="transmembrane region" description="Helical" evidence="12">
    <location>
        <begin position="635"/>
        <end position="657"/>
    </location>
</feature>
<proteinExistence type="inferred from homology"/>
<dbReference type="PANTHER" id="PTHR12266">
    <property type="entry name" value="NA+/CA2+ K+ INDEPENDENT EXCHANGER"/>
    <property type="match status" value="1"/>
</dbReference>
<dbReference type="Gene3D" id="1.20.1420.30">
    <property type="entry name" value="NCX, central ion-binding region"/>
    <property type="match status" value="2"/>
</dbReference>
<keyword evidence="7 12" id="KW-1133">Transmembrane helix</keyword>
<evidence type="ECO:0000256" key="5">
    <source>
        <dbReference type="ARBA" id="ARBA00022692"/>
    </source>
</evidence>
<feature type="transmembrane region" description="Helical" evidence="12">
    <location>
        <begin position="144"/>
        <end position="166"/>
    </location>
</feature>
<feature type="domain" description="Sodium/calcium exchanger membrane region" evidence="13">
    <location>
        <begin position="151"/>
        <end position="294"/>
    </location>
</feature>
<evidence type="ECO:0000256" key="12">
    <source>
        <dbReference type="SAM" id="Phobius"/>
    </source>
</evidence>
<dbReference type="InterPro" id="IPR004837">
    <property type="entry name" value="NaCa_Exmemb"/>
</dbReference>
<evidence type="ECO:0000256" key="1">
    <source>
        <dbReference type="ARBA" id="ARBA00004141"/>
    </source>
</evidence>
<feature type="transmembrane region" description="Helical" evidence="12">
    <location>
        <begin position="491"/>
        <end position="510"/>
    </location>
</feature>
<feature type="transmembrane region" description="Helical" evidence="12">
    <location>
        <begin position="252"/>
        <end position="272"/>
    </location>
</feature>
<keyword evidence="8" id="KW-0915">Sodium</keyword>
<evidence type="ECO:0000256" key="8">
    <source>
        <dbReference type="ARBA" id="ARBA00023053"/>
    </source>
</evidence>
<evidence type="ECO:0000256" key="6">
    <source>
        <dbReference type="ARBA" id="ARBA00022958"/>
    </source>
</evidence>
<organism evidence="14">
    <name type="scientific">Fagus sylvatica</name>
    <name type="common">Beechnut</name>
    <dbReference type="NCBI Taxonomy" id="28930"/>
    <lineage>
        <taxon>Eukaryota</taxon>
        <taxon>Viridiplantae</taxon>
        <taxon>Streptophyta</taxon>
        <taxon>Embryophyta</taxon>
        <taxon>Tracheophyta</taxon>
        <taxon>Spermatophyta</taxon>
        <taxon>Magnoliopsida</taxon>
        <taxon>eudicotyledons</taxon>
        <taxon>Gunneridae</taxon>
        <taxon>Pentapetalae</taxon>
        <taxon>rosids</taxon>
        <taxon>fabids</taxon>
        <taxon>Fagales</taxon>
        <taxon>Fagaceae</taxon>
        <taxon>Fagus</taxon>
    </lineage>
</organism>
<evidence type="ECO:0000256" key="11">
    <source>
        <dbReference type="ARBA" id="ARBA00038187"/>
    </source>
</evidence>
<dbReference type="GO" id="GO:0016020">
    <property type="term" value="C:membrane"/>
    <property type="evidence" value="ECO:0007669"/>
    <property type="project" value="UniProtKB-SubCell"/>
</dbReference>
<reference evidence="14" key="1">
    <citation type="submission" date="2018-02" db="EMBL/GenBank/DDBJ databases">
        <authorList>
            <person name="Cohen D.B."/>
            <person name="Kent A.D."/>
        </authorList>
    </citation>
    <scope>NUCLEOTIDE SEQUENCE</scope>
</reference>
<dbReference type="InterPro" id="IPR044880">
    <property type="entry name" value="NCX_ion-bd_dom_sf"/>
</dbReference>
<feature type="transmembrane region" description="Helical" evidence="12">
    <location>
        <begin position="602"/>
        <end position="623"/>
    </location>
</feature>
<dbReference type="AlphaFoldDB" id="A0A2N9IAT6"/>
<keyword evidence="4" id="KW-0633">Potassium transport</keyword>
<keyword evidence="5 12" id="KW-0812">Transmembrane</keyword>
<feature type="domain" description="Sodium/calcium exchanger membrane region" evidence="13">
    <location>
        <begin position="495"/>
        <end position="646"/>
    </location>
</feature>
<feature type="transmembrane region" description="Helical" evidence="12">
    <location>
        <begin position="460"/>
        <end position="479"/>
    </location>
</feature>
<evidence type="ECO:0000256" key="2">
    <source>
        <dbReference type="ARBA" id="ARBA00022448"/>
    </source>
</evidence>
<evidence type="ECO:0000256" key="7">
    <source>
        <dbReference type="ARBA" id="ARBA00022989"/>
    </source>
</evidence>
<dbReference type="GO" id="GO:0006813">
    <property type="term" value="P:potassium ion transport"/>
    <property type="evidence" value="ECO:0007669"/>
    <property type="project" value="UniProtKB-KW"/>
</dbReference>
<feature type="transmembrane region" description="Helical" evidence="12">
    <location>
        <begin position="216"/>
        <end position="240"/>
    </location>
</feature>
<evidence type="ECO:0000256" key="9">
    <source>
        <dbReference type="ARBA" id="ARBA00023136"/>
    </source>
</evidence>
<evidence type="ECO:0000256" key="10">
    <source>
        <dbReference type="ARBA" id="ARBA00023201"/>
    </source>
</evidence>
<name>A0A2N9IAT6_FAGSY</name>
<sequence>MQILNRLHSARHSKFRGIFKGFCSVVLFFSFYNRVDMIKTPLLRQSSLVFNPNSTPQAVFNDSSGHITVIHRRIGEIRVNAPSLGDESGENYLGVGSSSQCSGLLKHSGYASQCEYLKAHLECSLDGFFDYLRFFYCDCQDFSVLGYVVMGVWIAMLFYLSVSTAADYFCGSLEQLSSLLMLPPTVAGVVLLPLGNGAPDVFSSIAAFVGTDAGDVGLNSVLGGAVFVTCIVVGTISLCVAKKRIQIDQRCFIRDMCFFLVTLLSLLLILIIGKVSVWGAIAFVLIYVVYVFFIAANEILRKRAWRLKLDVTTPLLPVEGSTFSQGREADVPIHSSVLDIETENDPMHPHNLLPQLKCASNGAVYSNKTMLSIGSDNERPPWGWNDERMERNGSFSCKLFCSKLVLLIEVPLTVPRRLTIPLVKDEKWSKVYAVSSATLAPILLAFLWNSQDNLGSASRIISYCIGCVVGCTLGTLAYWYTVPDHPPQKFLILWVLGGFVMSIVWFYMIANELVSLLVAFGLILGINTSILGVTVLAWGNSMGDLMSDVVLAINAEDGVQIALSGCYAGPMFNILIGLGFSLLYAAWSKRPGSYIIPQDISLFYTMGFLVLGLIWALVVLPLCDMRPSRTLGVGLIILYLIFLSIRVLSASGLISLASLS</sequence>
<keyword evidence="9 12" id="KW-0472">Membrane</keyword>
<comment type="similarity">
    <text evidence="11">Belongs to the Ca(2+):cation antiporter (CaCA) (TC 2.A.19) family. Cation/calcium exchanger (CCX) subfamily.</text>
</comment>
<gene>
    <name evidence="14" type="ORF">FSB_LOCUS49277</name>
</gene>
<dbReference type="Pfam" id="PF01699">
    <property type="entry name" value="Na_Ca_ex"/>
    <property type="match status" value="2"/>
</dbReference>
<dbReference type="EMBL" id="OIVN01005212">
    <property type="protein sequence ID" value="SPD21395.1"/>
    <property type="molecule type" value="Genomic_DNA"/>
</dbReference>
<dbReference type="GO" id="GO:0008324">
    <property type="term" value="F:monoatomic cation transmembrane transporter activity"/>
    <property type="evidence" value="ECO:0007669"/>
    <property type="project" value="TreeGrafter"/>
</dbReference>
<dbReference type="GO" id="GO:0015297">
    <property type="term" value="F:antiporter activity"/>
    <property type="evidence" value="ECO:0007669"/>
    <property type="project" value="UniProtKB-KW"/>
</dbReference>
<keyword evidence="10" id="KW-0739">Sodium transport</keyword>
<keyword evidence="2" id="KW-0813">Transport</keyword>
<feature type="transmembrane region" description="Helical" evidence="12">
    <location>
        <begin position="559"/>
        <end position="587"/>
    </location>
</feature>
<feature type="transmembrane region" description="Helical" evidence="12">
    <location>
        <begin position="15"/>
        <end position="32"/>
    </location>
</feature>
<evidence type="ECO:0000259" key="13">
    <source>
        <dbReference type="Pfam" id="PF01699"/>
    </source>
</evidence>
<comment type="subcellular location">
    <subcellularLocation>
        <location evidence="1">Membrane</location>
        <topology evidence="1">Multi-pass membrane protein</topology>
    </subcellularLocation>
</comment>
<dbReference type="GO" id="GO:0006814">
    <property type="term" value="P:sodium ion transport"/>
    <property type="evidence" value="ECO:0007669"/>
    <property type="project" value="UniProtKB-KW"/>
</dbReference>
<dbReference type="InterPro" id="IPR051359">
    <property type="entry name" value="CaCA_antiporter"/>
</dbReference>
<keyword evidence="3" id="KW-0050">Antiport</keyword>